<comment type="caution">
    <text evidence="2">The sequence shown here is derived from an EMBL/GenBank/DDBJ whole genome shotgun (WGS) entry which is preliminary data.</text>
</comment>
<dbReference type="Proteomes" id="UP000324222">
    <property type="component" value="Unassembled WGS sequence"/>
</dbReference>
<proteinExistence type="predicted"/>
<dbReference type="EMBL" id="VSRR010001155">
    <property type="protein sequence ID" value="MPC23023.1"/>
    <property type="molecule type" value="Genomic_DNA"/>
</dbReference>
<sequence length="85" mass="9120">MDKFGEAFVQQQTCNDSSDGSVETPIISSDRTINAKTVLVSVASALRARCKQQVDELTHGTVHHGSRPAQSGRDDLAFSGFSQVP</sequence>
<gene>
    <name evidence="2" type="ORF">E2C01_016058</name>
</gene>
<feature type="region of interest" description="Disordered" evidence="1">
    <location>
        <begin position="57"/>
        <end position="85"/>
    </location>
</feature>
<evidence type="ECO:0000313" key="3">
    <source>
        <dbReference type="Proteomes" id="UP000324222"/>
    </source>
</evidence>
<evidence type="ECO:0000256" key="1">
    <source>
        <dbReference type="SAM" id="MobiDB-lite"/>
    </source>
</evidence>
<accession>A0A5B7DPY0</accession>
<reference evidence="2 3" key="1">
    <citation type="submission" date="2019-05" db="EMBL/GenBank/DDBJ databases">
        <title>Another draft genome of Portunus trituberculatus and its Hox gene families provides insights of decapod evolution.</title>
        <authorList>
            <person name="Jeong J.-H."/>
            <person name="Song I."/>
            <person name="Kim S."/>
            <person name="Choi T."/>
            <person name="Kim D."/>
            <person name="Ryu S."/>
            <person name="Kim W."/>
        </authorList>
    </citation>
    <scope>NUCLEOTIDE SEQUENCE [LARGE SCALE GENOMIC DNA]</scope>
    <source>
        <tissue evidence="2">Muscle</tissue>
    </source>
</reference>
<keyword evidence="3" id="KW-1185">Reference proteome</keyword>
<organism evidence="2 3">
    <name type="scientific">Portunus trituberculatus</name>
    <name type="common">Swimming crab</name>
    <name type="synonym">Neptunus trituberculatus</name>
    <dbReference type="NCBI Taxonomy" id="210409"/>
    <lineage>
        <taxon>Eukaryota</taxon>
        <taxon>Metazoa</taxon>
        <taxon>Ecdysozoa</taxon>
        <taxon>Arthropoda</taxon>
        <taxon>Crustacea</taxon>
        <taxon>Multicrustacea</taxon>
        <taxon>Malacostraca</taxon>
        <taxon>Eumalacostraca</taxon>
        <taxon>Eucarida</taxon>
        <taxon>Decapoda</taxon>
        <taxon>Pleocyemata</taxon>
        <taxon>Brachyura</taxon>
        <taxon>Eubrachyura</taxon>
        <taxon>Portunoidea</taxon>
        <taxon>Portunidae</taxon>
        <taxon>Portuninae</taxon>
        <taxon>Portunus</taxon>
    </lineage>
</organism>
<protein>
    <submittedName>
        <fullName evidence="2">Uncharacterized protein</fullName>
    </submittedName>
</protein>
<evidence type="ECO:0000313" key="2">
    <source>
        <dbReference type="EMBL" id="MPC23023.1"/>
    </source>
</evidence>
<name>A0A5B7DPY0_PORTR</name>
<dbReference type="AlphaFoldDB" id="A0A5B7DPY0"/>